<evidence type="ECO:0000313" key="3">
    <source>
        <dbReference type="EMBL" id="GFP98044.1"/>
    </source>
</evidence>
<keyword evidence="4" id="KW-1185">Reference proteome</keyword>
<accession>A0A830CPE6</accession>
<dbReference type="InterPro" id="IPR044662">
    <property type="entry name" value="HS1/DABB1-like"/>
</dbReference>
<dbReference type="Gene3D" id="3.30.70.100">
    <property type="match status" value="1"/>
</dbReference>
<comment type="caution">
    <text evidence="3">The sequence shown here is derived from an EMBL/GenBank/DDBJ whole genome shotgun (WGS) entry which is preliminary data.</text>
</comment>
<proteinExistence type="predicted"/>
<dbReference type="InterPro" id="IPR013097">
    <property type="entry name" value="Dabb"/>
</dbReference>
<evidence type="ECO:0000259" key="2">
    <source>
        <dbReference type="PROSITE" id="PS51502"/>
    </source>
</evidence>
<protein>
    <submittedName>
        <fullName evidence="3">Uncharacterized protein at5g22580</fullName>
    </submittedName>
</protein>
<organism evidence="3 4">
    <name type="scientific">Phtheirospermum japonicum</name>
    <dbReference type="NCBI Taxonomy" id="374723"/>
    <lineage>
        <taxon>Eukaryota</taxon>
        <taxon>Viridiplantae</taxon>
        <taxon>Streptophyta</taxon>
        <taxon>Embryophyta</taxon>
        <taxon>Tracheophyta</taxon>
        <taxon>Spermatophyta</taxon>
        <taxon>Magnoliopsida</taxon>
        <taxon>eudicotyledons</taxon>
        <taxon>Gunneridae</taxon>
        <taxon>Pentapetalae</taxon>
        <taxon>asterids</taxon>
        <taxon>lamiids</taxon>
        <taxon>Lamiales</taxon>
        <taxon>Orobanchaceae</taxon>
        <taxon>Orobanchaceae incertae sedis</taxon>
        <taxon>Phtheirospermum</taxon>
    </lineage>
</organism>
<feature type="domain" description="Stress-response A/B barrel" evidence="2">
    <location>
        <begin position="4"/>
        <end position="96"/>
    </location>
</feature>
<dbReference type="AlphaFoldDB" id="A0A830CPE6"/>
<dbReference type="OrthoDB" id="1601230at2759"/>
<dbReference type="SUPFAM" id="SSF54909">
    <property type="entry name" value="Dimeric alpha+beta barrel"/>
    <property type="match status" value="1"/>
</dbReference>
<dbReference type="EMBL" id="BMAC01000512">
    <property type="protein sequence ID" value="GFP98044.1"/>
    <property type="molecule type" value="Genomic_DNA"/>
</dbReference>
<dbReference type="Proteomes" id="UP000653305">
    <property type="component" value="Unassembled WGS sequence"/>
</dbReference>
<dbReference type="InterPro" id="IPR011008">
    <property type="entry name" value="Dimeric_a/b-barrel"/>
</dbReference>
<dbReference type="PROSITE" id="PS51502">
    <property type="entry name" value="S_R_A_B_BARREL"/>
    <property type="match status" value="1"/>
</dbReference>
<comment type="subunit">
    <text evidence="1">Homodimer.</text>
</comment>
<dbReference type="PANTHER" id="PTHR33178:SF4">
    <property type="entry name" value="EXPRESSED PROTEIN"/>
    <property type="match status" value="1"/>
</dbReference>
<gene>
    <name evidence="3" type="ORF">PHJA_001948500</name>
</gene>
<name>A0A830CPE6_9LAMI</name>
<dbReference type="Pfam" id="PF07876">
    <property type="entry name" value="Dabb"/>
    <property type="match status" value="1"/>
</dbReference>
<evidence type="ECO:0000313" key="4">
    <source>
        <dbReference type="Proteomes" id="UP000653305"/>
    </source>
</evidence>
<dbReference type="SMART" id="SM00886">
    <property type="entry name" value="Dabb"/>
    <property type="match status" value="1"/>
</dbReference>
<evidence type="ECO:0000256" key="1">
    <source>
        <dbReference type="ARBA" id="ARBA00011738"/>
    </source>
</evidence>
<dbReference type="PANTHER" id="PTHR33178">
    <property type="match status" value="1"/>
</dbReference>
<reference evidence="3" key="1">
    <citation type="submission" date="2020-07" db="EMBL/GenBank/DDBJ databases">
        <title>Ethylene signaling mediates host invasion by parasitic plants.</title>
        <authorList>
            <person name="Yoshida S."/>
        </authorList>
    </citation>
    <scope>NUCLEOTIDE SEQUENCE</scope>
    <source>
        <strain evidence="3">Okayama</strain>
    </source>
</reference>
<sequence length="107" mass="11943">MAEFNHLVLVKFKDDVVVEDVLKGMEKLVSEMDTVKSFVWGQDIESQEMLRQGFTHAFLMTFGSKDDFVVFATHPDHVDFSSAFSTSIEKAILLDFPAITVKPAAAA</sequence>